<name>A0A9X7P6L5_9FIRM</name>
<protein>
    <submittedName>
        <fullName evidence="2">SpoVT / AbrB like domain protein</fullName>
    </submittedName>
</protein>
<feature type="domain" description="SpoVT-AbrB" evidence="1">
    <location>
        <begin position="1"/>
        <end position="33"/>
    </location>
</feature>
<gene>
    <name evidence="2" type="ORF">MOST_13720</name>
</gene>
<comment type="caution">
    <text evidence="2">The sequence shown here is derived from an EMBL/GenBank/DDBJ whole genome shotgun (WGS) entry which is preliminary data.</text>
</comment>
<organism evidence="2 3">
    <name type="scientific">Neomoorella stamsii</name>
    <dbReference type="NCBI Taxonomy" id="1266720"/>
    <lineage>
        <taxon>Bacteria</taxon>
        <taxon>Bacillati</taxon>
        <taxon>Bacillota</taxon>
        <taxon>Clostridia</taxon>
        <taxon>Neomoorellales</taxon>
        <taxon>Neomoorellaceae</taxon>
        <taxon>Neomoorella</taxon>
    </lineage>
</organism>
<dbReference type="SUPFAM" id="SSF89447">
    <property type="entry name" value="AbrB/MazE/MraZ-like"/>
    <property type="match status" value="1"/>
</dbReference>
<dbReference type="Proteomes" id="UP000239430">
    <property type="component" value="Unassembled WGS sequence"/>
</dbReference>
<keyword evidence="3" id="KW-1185">Reference proteome</keyword>
<dbReference type="InterPro" id="IPR007159">
    <property type="entry name" value="SpoVT-AbrB_dom"/>
</dbReference>
<dbReference type="AlphaFoldDB" id="A0A9X7P6L5"/>
<proteinExistence type="predicted"/>
<dbReference type="InterPro" id="IPR037914">
    <property type="entry name" value="SpoVT-AbrB_sf"/>
</dbReference>
<dbReference type="Gene3D" id="2.10.260.10">
    <property type="match status" value="1"/>
</dbReference>
<evidence type="ECO:0000259" key="1">
    <source>
        <dbReference type="Pfam" id="PF04014"/>
    </source>
</evidence>
<evidence type="ECO:0000313" key="3">
    <source>
        <dbReference type="Proteomes" id="UP000239430"/>
    </source>
</evidence>
<dbReference type="EMBL" id="PVXL01000040">
    <property type="protein sequence ID" value="PRR73524.1"/>
    <property type="molecule type" value="Genomic_DNA"/>
</dbReference>
<accession>A0A9X7P6L5</accession>
<evidence type="ECO:0000313" key="2">
    <source>
        <dbReference type="EMBL" id="PRR73524.1"/>
    </source>
</evidence>
<reference evidence="2 3" key="1">
    <citation type="submission" date="2018-03" db="EMBL/GenBank/DDBJ databases">
        <title>Genome sequence of Moorella stamsii DSM 26217.</title>
        <authorList>
            <person name="Poehlein A."/>
            <person name="Daniel R."/>
        </authorList>
    </citation>
    <scope>NUCLEOTIDE SEQUENCE [LARGE SCALE GENOMIC DNA]</scope>
    <source>
        <strain evidence="3">DSM 26217</strain>
    </source>
</reference>
<dbReference type="GO" id="GO:0003677">
    <property type="term" value="F:DNA binding"/>
    <property type="evidence" value="ECO:0007669"/>
    <property type="project" value="InterPro"/>
</dbReference>
<dbReference type="NCBIfam" id="TIGR01439">
    <property type="entry name" value="lp_hng_hel_AbrB"/>
    <property type="match status" value="1"/>
</dbReference>
<sequence length="43" mass="4730">MTLPKEIRAALDLEEGDRVLLKVEPDGKVVLEKAIIMPAGKKN</sequence>
<dbReference type="Pfam" id="PF04014">
    <property type="entry name" value="MazE_antitoxin"/>
    <property type="match status" value="1"/>
</dbReference>